<feature type="domain" description="PRC-barrel" evidence="1">
    <location>
        <begin position="5"/>
        <end position="70"/>
    </location>
</feature>
<comment type="caution">
    <text evidence="2">The sequence shown here is derived from an EMBL/GenBank/DDBJ whole genome shotgun (WGS) entry which is preliminary data.</text>
</comment>
<organism evidence="2 3">
    <name type="scientific">Paenactinomyces guangxiensis</name>
    <dbReference type="NCBI Taxonomy" id="1490290"/>
    <lineage>
        <taxon>Bacteria</taxon>
        <taxon>Bacillati</taxon>
        <taxon>Bacillota</taxon>
        <taxon>Bacilli</taxon>
        <taxon>Bacillales</taxon>
        <taxon>Thermoactinomycetaceae</taxon>
        <taxon>Paenactinomyces</taxon>
    </lineage>
</organism>
<proteinExistence type="predicted"/>
<dbReference type="Pfam" id="PF05239">
    <property type="entry name" value="PRC"/>
    <property type="match status" value="1"/>
</dbReference>
<dbReference type="SUPFAM" id="SSF50346">
    <property type="entry name" value="PRC-barrel domain"/>
    <property type="match status" value="2"/>
</dbReference>
<evidence type="ECO:0000313" key="3">
    <source>
        <dbReference type="Proteomes" id="UP000535491"/>
    </source>
</evidence>
<reference evidence="2 3" key="1">
    <citation type="submission" date="2020-07" db="EMBL/GenBank/DDBJ databases">
        <authorList>
            <person name="Feng H."/>
        </authorList>
    </citation>
    <scope>NUCLEOTIDE SEQUENCE [LARGE SCALE GENOMIC DNA]</scope>
    <source>
        <strain evidence="3">s-10</strain>
    </source>
</reference>
<evidence type="ECO:0000313" key="2">
    <source>
        <dbReference type="EMBL" id="MBA4493008.1"/>
    </source>
</evidence>
<protein>
    <submittedName>
        <fullName evidence="2">PRC-barrel domain-containing protein</fullName>
    </submittedName>
</protein>
<dbReference type="EMBL" id="JACEIQ010000001">
    <property type="protein sequence ID" value="MBA4493008.1"/>
    <property type="molecule type" value="Genomic_DNA"/>
</dbReference>
<evidence type="ECO:0000259" key="1">
    <source>
        <dbReference type="Pfam" id="PF05239"/>
    </source>
</evidence>
<dbReference type="InterPro" id="IPR011033">
    <property type="entry name" value="PRC_barrel-like_sf"/>
</dbReference>
<dbReference type="Gene3D" id="2.30.30.240">
    <property type="entry name" value="PRC-barrel domain"/>
    <property type="match status" value="1"/>
</dbReference>
<gene>
    <name evidence="2" type="ORF">H1191_01595</name>
</gene>
<dbReference type="InterPro" id="IPR027275">
    <property type="entry name" value="PRC-brl_dom"/>
</dbReference>
<name>A0A7W2A7P8_9BACL</name>
<keyword evidence="3" id="KW-1185">Reference proteome</keyword>
<sequence>MRKSQEVIGLSVVHLHSGKKLGTVCDLLFDGSQQLRGLLVENGSFFKKRRYIPADRVTSIGKDAVIVDNKDAILPLDPIVEQWTGILSGQKKLKGRSVLLSNGYEIGMIENVYFLEEMGTLIGYEISDGILSDLRQGRKMLKSSQPLIWGEDVLIAPADQVQVQDAR</sequence>
<dbReference type="Proteomes" id="UP000535491">
    <property type="component" value="Unassembled WGS sequence"/>
</dbReference>
<accession>A0A7W2A7P8</accession>
<dbReference type="AlphaFoldDB" id="A0A7W2A7P8"/>
<dbReference type="RefSeq" id="WP_181750227.1">
    <property type="nucleotide sequence ID" value="NZ_JACEIQ010000001.1"/>
</dbReference>